<comment type="caution">
    <text evidence="2">The sequence shown here is derived from an EMBL/GenBank/DDBJ whole genome shotgun (WGS) entry which is preliminary data.</text>
</comment>
<dbReference type="Pfam" id="PF01381">
    <property type="entry name" value="HTH_3"/>
    <property type="match status" value="1"/>
</dbReference>
<organism evidence="2">
    <name type="scientific">marine sediment metagenome</name>
    <dbReference type="NCBI Taxonomy" id="412755"/>
    <lineage>
        <taxon>unclassified sequences</taxon>
        <taxon>metagenomes</taxon>
        <taxon>ecological metagenomes</taxon>
    </lineage>
</organism>
<dbReference type="SMART" id="SM00530">
    <property type="entry name" value="HTH_XRE"/>
    <property type="match status" value="1"/>
</dbReference>
<dbReference type="Gene3D" id="1.10.260.40">
    <property type="entry name" value="lambda repressor-like DNA-binding domains"/>
    <property type="match status" value="1"/>
</dbReference>
<evidence type="ECO:0000259" key="1">
    <source>
        <dbReference type="PROSITE" id="PS50943"/>
    </source>
</evidence>
<dbReference type="GO" id="GO:0003677">
    <property type="term" value="F:DNA binding"/>
    <property type="evidence" value="ECO:0007669"/>
    <property type="project" value="InterPro"/>
</dbReference>
<dbReference type="InterPro" id="IPR001387">
    <property type="entry name" value="Cro/C1-type_HTH"/>
</dbReference>
<accession>A0A0F9LXI0</accession>
<dbReference type="SUPFAM" id="SSF47413">
    <property type="entry name" value="lambda repressor-like DNA-binding domains"/>
    <property type="match status" value="1"/>
</dbReference>
<reference evidence="2" key="1">
    <citation type="journal article" date="2015" name="Nature">
        <title>Complex archaea that bridge the gap between prokaryotes and eukaryotes.</title>
        <authorList>
            <person name="Spang A."/>
            <person name="Saw J.H."/>
            <person name="Jorgensen S.L."/>
            <person name="Zaremba-Niedzwiedzka K."/>
            <person name="Martijn J."/>
            <person name="Lind A.E."/>
            <person name="van Eijk R."/>
            <person name="Schleper C."/>
            <person name="Guy L."/>
            <person name="Ettema T.J."/>
        </authorList>
    </citation>
    <scope>NUCLEOTIDE SEQUENCE</scope>
</reference>
<evidence type="ECO:0000313" key="2">
    <source>
        <dbReference type="EMBL" id="KKM98093.1"/>
    </source>
</evidence>
<protein>
    <recommendedName>
        <fullName evidence="1">HTH cro/C1-type domain-containing protein</fullName>
    </recommendedName>
</protein>
<dbReference type="CDD" id="cd00093">
    <property type="entry name" value="HTH_XRE"/>
    <property type="match status" value="1"/>
</dbReference>
<proteinExistence type="predicted"/>
<name>A0A0F9LXI0_9ZZZZ</name>
<dbReference type="InterPro" id="IPR010982">
    <property type="entry name" value="Lambda_DNA-bd_dom_sf"/>
</dbReference>
<dbReference type="PROSITE" id="PS50943">
    <property type="entry name" value="HTH_CROC1"/>
    <property type="match status" value="1"/>
</dbReference>
<dbReference type="EMBL" id="LAZR01005667">
    <property type="protein sequence ID" value="KKM98093.1"/>
    <property type="molecule type" value="Genomic_DNA"/>
</dbReference>
<gene>
    <name evidence="2" type="ORF">LCGC14_1161460</name>
</gene>
<sequence length="96" mass="11071">MNKYSIDKLPGDVRLELARKHKELRKQKGLSQNELAERSGVSLGSLKRFETKGQVSLESLLKLVFVLGRLSDFERVLEPDKDLKRIEKLFDSKKKS</sequence>
<feature type="domain" description="HTH cro/C1-type" evidence="1">
    <location>
        <begin position="22"/>
        <end position="73"/>
    </location>
</feature>
<dbReference type="AlphaFoldDB" id="A0A0F9LXI0"/>